<evidence type="ECO:0000313" key="16">
    <source>
        <dbReference type="Proteomes" id="UP000199589"/>
    </source>
</evidence>
<dbReference type="SUPFAM" id="SSF47384">
    <property type="entry name" value="Homodimeric domain of signal transducing histidine kinase"/>
    <property type="match status" value="1"/>
</dbReference>
<feature type="transmembrane region" description="Helical" evidence="12">
    <location>
        <begin position="197"/>
        <end position="220"/>
    </location>
</feature>
<feature type="domain" description="HAMP" evidence="14">
    <location>
        <begin position="221"/>
        <end position="275"/>
    </location>
</feature>
<evidence type="ECO:0000256" key="11">
    <source>
        <dbReference type="ARBA" id="ARBA00023136"/>
    </source>
</evidence>
<evidence type="ECO:0000256" key="3">
    <source>
        <dbReference type="ARBA" id="ARBA00012438"/>
    </source>
</evidence>
<dbReference type="SUPFAM" id="SSF55874">
    <property type="entry name" value="ATPase domain of HSP90 chaperone/DNA topoisomerase II/histidine kinase"/>
    <property type="match status" value="1"/>
</dbReference>
<evidence type="ECO:0000256" key="8">
    <source>
        <dbReference type="ARBA" id="ARBA00022777"/>
    </source>
</evidence>
<evidence type="ECO:0000256" key="12">
    <source>
        <dbReference type="SAM" id="Phobius"/>
    </source>
</evidence>
<dbReference type="AlphaFoldDB" id="A0A1I3WNZ4"/>
<dbReference type="Pfam" id="PF18719">
    <property type="entry name" value="ArlS_N"/>
    <property type="match status" value="1"/>
</dbReference>
<comment type="subcellular location">
    <subcellularLocation>
        <location evidence="2">Membrane</location>
        <topology evidence="2">Multi-pass membrane protein</topology>
    </subcellularLocation>
</comment>
<keyword evidence="7 12" id="KW-0812">Transmembrane</keyword>
<sequence length="516" mass="59169">MNRSSAVENALNQKKRISLRWKWTTGAAIAIFLTYTIFSTVLYVTFQQIMLENEEDSLRETVQSLSDRFGQQYYALTEESVAETLELRQLQLLPSYSEQTGPETTEESILSTTPLSTSHGGMFIRVYDPDGELLYESSTVEASFERTDKMRIDTIDGPNGEAFSARTPIFSYLNNEHIGYLQVVNTLESYHRLSNSILMAILVTGLIALMFSAIIGYIIARRFLQPIRKITDAMKTIEREPESLDRIDVGDGQDELTDLANAYNSMLNRMQRNIEHQKQFVEDVSHELRTPVAVVEGHLKLLNRWGKDDPTVLEESLDASLQEIGRMKSLVQEMLDLSRAEQVEIHYKNEQTPVRQIINATYNNIKLVHPDFTFILDDDLRKEVYVNIYRNHLEQILIILLDNAVKYSTDRKEVHISVSLDERNVQIAIQDYGEGMSEEDTEKIFNRFYRIDKARSRYKGGNGLGLSIAKQLLEGYKGKIWAESVLNHGSIFRIILPILKTTNEKSTLEKESQAKE</sequence>
<dbReference type="EC" id="2.7.13.3" evidence="3"/>
<gene>
    <name evidence="15" type="ORF">SAMN04488569_100929</name>
</gene>
<evidence type="ECO:0000259" key="14">
    <source>
        <dbReference type="PROSITE" id="PS50885"/>
    </source>
</evidence>
<evidence type="ECO:0000256" key="5">
    <source>
        <dbReference type="ARBA" id="ARBA00022553"/>
    </source>
</evidence>
<keyword evidence="9 12" id="KW-1133">Transmembrane helix</keyword>
<dbReference type="InterPro" id="IPR041610">
    <property type="entry name" value="ArlS_N"/>
</dbReference>
<proteinExistence type="predicted"/>
<dbReference type="EMBL" id="FOSJ01000009">
    <property type="protein sequence ID" value="SFK09080.1"/>
    <property type="molecule type" value="Genomic_DNA"/>
</dbReference>
<evidence type="ECO:0000256" key="1">
    <source>
        <dbReference type="ARBA" id="ARBA00000085"/>
    </source>
</evidence>
<keyword evidence="5" id="KW-0597">Phosphoprotein</keyword>
<dbReference type="InterPro" id="IPR004358">
    <property type="entry name" value="Sig_transdc_His_kin-like_C"/>
</dbReference>
<dbReference type="InterPro" id="IPR036097">
    <property type="entry name" value="HisK_dim/P_sf"/>
</dbReference>
<dbReference type="SMART" id="SM00304">
    <property type="entry name" value="HAMP"/>
    <property type="match status" value="1"/>
</dbReference>
<dbReference type="FunFam" id="1.10.287.130:FF:000001">
    <property type="entry name" value="Two-component sensor histidine kinase"/>
    <property type="match status" value="1"/>
</dbReference>
<dbReference type="InterPro" id="IPR003660">
    <property type="entry name" value="HAMP_dom"/>
</dbReference>
<dbReference type="Gene3D" id="3.30.565.10">
    <property type="entry name" value="Histidine kinase-like ATPase, C-terminal domain"/>
    <property type="match status" value="1"/>
</dbReference>
<dbReference type="SMART" id="SM00388">
    <property type="entry name" value="HisKA"/>
    <property type="match status" value="1"/>
</dbReference>
<comment type="catalytic activity">
    <reaction evidence="1">
        <text>ATP + protein L-histidine = ADP + protein N-phospho-L-histidine.</text>
        <dbReference type="EC" id="2.7.13.3"/>
    </reaction>
</comment>
<protein>
    <recommendedName>
        <fullName evidence="4">Signal transduction histidine-protein kinase ArlS</fullName>
        <ecNumber evidence="3">2.7.13.3</ecNumber>
    </recommendedName>
</protein>
<dbReference type="CDD" id="cd06225">
    <property type="entry name" value="HAMP"/>
    <property type="match status" value="1"/>
</dbReference>
<dbReference type="Pfam" id="PF02518">
    <property type="entry name" value="HATPase_c"/>
    <property type="match status" value="1"/>
</dbReference>
<dbReference type="InterPro" id="IPR050398">
    <property type="entry name" value="HssS/ArlS-like"/>
</dbReference>
<evidence type="ECO:0000256" key="9">
    <source>
        <dbReference type="ARBA" id="ARBA00022989"/>
    </source>
</evidence>
<dbReference type="Gene3D" id="6.10.340.10">
    <property type="match status" value="1"/>
</dbReference>
<evidence type="ECO:0000256" key="2">
    <source>
        <dbReference type="ARBA" id="ARBA00004141"/>
    </source>
</evidence>
<dbReference type="Proteomes" id="UP000199589">
    <property type="component" value="Unassembled WGS sequence"/>
</dbReference>
<keyword evidence="10" id="KW-0902">Two-component regulatory system</keyword>
<dbReference type="Pfam" id="PF00672">
    <property type="entry name" value="HAMP"/>
    <property type="match status" value="1"/>
</dbReference>
<organism evidence="15 16">
    <name type="scientific">Marinilactibacillus piezotolerans</name>
    <dbReference type="NCBI Taxonomy" id="258723"/>
    <lineage>
        <taxon>Bacteria</taxon>
        <taxon>Bacillati</taxon>
        <taxon>Bacillota</taxon>
        <taxon>Bacilli</taxon>
        <taxon>Lactobacillales</taxon>
        <taxon>Carnobacteriaceae</taxon>
        <taxon>Marinilactibacillus</taxon>
    </lineage>
</organism>
<evidence type="ECO:0000313" key="15">
    <source>
        <dbReference type="EMBL" id="SFK09080.1"/>
    </source>
</evidence>
<dbReference type="FunFam" id="3.30.565.10:FF:000006">
    <property type="entry name" value="Sensor histidine kinase WalK"/>
    <property type="match status" value="1"/>
</dbReference>
<feature type="transmembrane region" description="Helical" evidence="12">
    <location>
        <begin position="21"/>
        <end position="46"/>
    </location>
</feature>
<dbReference type="PROSITE" id="PS50885">
    <property type="entry name" value="HAMP"/>
    <property type="match status" value="1"/>
</dbReference>
<dbReference type="SMART" id="SM00387">
    <property type="entry name" value="HATPase_c"/>
    <property type="match status" value="1"/>
</dbReference>
<dbReference type="CDD" id="cd00082">
    <property type="entry name" value="HisKA"/>
    <property type="match status" value="1"/>
</dbReference>
<dbReference type="InterPro" id="IPR003594">
    <property type="entry name" value="HATPase_dom"/>
</dbReference>
<keyword evidence="6" id="KW-0808">Transferase</keyword>
<dbReference type="SUPFAM" id="SSF158472">
    <property type="entry name" value="HAMP domain-like"/>
    <property type="match status" value="1"/>
</dbReference>
<dbReference type="GO" id="GO:0016020">
    <property type="term" value="C:membrane"/>
    <property type="evidence" value="ECO:0007669"/>
    <property type="project" value="UniProtKB-SubCell"/>
</dbReference>
<name>A0A1I3WNZ4_9LACT</name>
<dbReference type="GO" id="GO:0000155">
    <property type="term" value="F:phosphorelay sensor kinase activity"/>
    <property type="evidence" value="ECO:0007669"/>
    <property type="project" value="InterPro"/>
</dbReference>
<dbReference type="Pfam" id="PF00512">
    <property type="entry name" value="HisKA"/>
    <property type="match status" value="1"/>
</dbReference>
<dbReference type="PROSITE" id="PS50109">
    <property type="entry name" value="HIS_KIN"/>
    <property type="match status" value="1"/>
</dbReference>
<dbReference type="PANTHER" id="PTHR45528">
    <property type="entry name" value="SENSOR HISTIDINE KINASE CPXA"/>
    <property type="match status" value="1"/>
</dbReference>
<dbReference type="STRING" id="258723.GCA_900169305_00807"/>
<reference evidence="16" key="1">
    <citation type="submission" date="2016-10" db="EMBL/GenBank/DDBJ databases">
        <authorList>
            <person name="Varghese N."/>
            <person name="Submissions S."/>
        </authorList>
    </citation>
    <scope>NUCLEOTIDE SEQUENCE [LARGE SCALE GENOMIC DNA]</scope>
    <source>
        <strain evidence="16">DSM 16108</strain>
    </source>
</reference>
<feature type="domain" description="Histidine kinase" evidence="13">
    <location>
        <begin position="283"/>
        <end position="500"/>
    </location>
</feature>
<accession>A0A1I3WNZ4</accession>
<keyword evidence="8 15" id="KW-0418">Kinase</keyword>
<evidence type="ECO:0000256" key="6">
    <source>
        <dbReference type="ARBA" id="ARBA00022679"/>
    </source>
</evidence>
<keyword evidence="16" id="KW-1185">Reference proteome</keyword>
<dbReference type="Gene3D" id="1.10.287.130">
    <property type="match status" value="1"/>
</dbReference>
<evidence type="ECO:0000259" key="13">
    <source>
        <dbReference type="PROSITE" id="PS50109"/>
    </source>
</evidence>
<keyword evidence="11 12" id="KW-0472">Membrane</keyword>
<dbReference type="PRINTS" id="PR00344">
    <property type="entry name" value="BCTRLSENSOR"/>
</dbReference>
<dbReference type="RefSeq" id="WP_281244376.1">
    <property type="nucleotide sequence ID" value="NZ_FOSJ01000009.1"/>
</dbReference>
<dbReference type="InterPro" id="IPR005467">
    <property type="entry name" value="His_kinase_dom"/>
</dbReference>
<dbReference type="InterPro" id="IPR036890">
    <property type="entry name" value="HATPase_C_sf"/>
</dbReference>
<dbReference type="InterPro" id="IPR003661">
    <property type="entry name" value="HisK_dim/P_dom"/>
</dbReference>
<evidence type="ECO:0000256" key="4">
    <source>
        <dbReference type="ARBA" id="ARBA00015735"/>
    </source>
</evidence>
<evidence type="ECO:0000256" key="10">
    <source>
        <dbReference type="ARBA" id="ARBA00023012"/>
    </source>
</evidence>
<evidence type="ECO:0000256" key="7">
    <source>
        <dbReference type="ARBA" id="ARBA00022692"/>
    </source>
</evidence>
<dbReference type="PANTHER" id="PTHR45528:SF12">
    <property type="entry name" value="SENSOR HISTIDINE KINASE ARSS"/>
    <property type="match status" value="1"/>
</dbReference>